<comment type="caution">
    <text evidence="2">The sequence shown here is derived from an EMBL/GenBank/DDBJ whole genome shotgun (WGS) entry which is preliminary data.</text>
</comment>
<dbReference type="Gene3D" id="1.25.40.10">
    <property type="entry name" value="Tetratricopeptide repeat domain"/>
    <property type="match status" value="1"/>
</dbReference>
<reference evidence="2 3" key="1">
    <citation type="journal article" date="2024" name="Appl. Environ. Microbiol.">
        <title>Pontiella agarivorans sp. nov., a novel marine anaerobic bacterium capable of degrading macroalgal polysaccharides and fixing nitrogen.</title>
        <authorList>
            <person name="Liu N."/>
            <person name="Kivenson V."/>
            <person name="Peng X."/>
            <person name="Cui Z."/>
            <person name="Lankiewicz T.S."/>
            <person name="Gosselin K.M."/>
            <person name="English C.J."/>
            <person name="Blair E.M."/>
            <person name="O'Malley M.A."/>
            <person name="Valentine D.L."/>
        </authorList>
    </citation>
    <scope>NUCLEOTIDE SEQUENCE [LARGE SCALE GENOMIC DNA]</scope>
    <source>
        <strain evidence="2 3">NLcol2</strain>
    </source>
</reference>
<dbReference type="RefSeq" id="WP_322607258.1">
    <property type="nucleotide sequence ID" value="NZ_JARVCO010000002.1"/>
</dbReference>
<evidence type="ECO:0000313" key="3">
    <source>
        <dbReference type="Proteomes" id="UP001290861"/>
    </source>
</evidence>
<evidence type="ECO:0000313" key="2">
    <source>
        <dbReference type="EMBL" id="MDZ8117457.1"/>
    </source>
</evidence>
<protein>
    <submittedName>
        <fullName evidence="2">Uncharacterized protein</fullName>
    </submittedName>
</protein>
<name>A0ABU5MTJ0_9BACT</name>
<keyword evidence="3" id="KW-1185">Reference proteome</keyword>
<feature type="transmembrane region" description="Helical" evidence="1">
    <location>
        <begin position="30"/>
        <end position="47"/>
    </location>
</feature>
<evidence type="ECO:0000256" key="1">
    <source>
        <dbReference type="SAM" id="Phobius"/>
    </source>
</evidence>
<dbReference type="Proteomes" id="UP001290861">
    <property type="component" value="Unassembled WGS sequence"/>
</dbReference>
<gene>
    <name evidence="2" type="ORF">P9H32_02375</name>
</gene>
<accession>A0ABU5MTJ0</accession>
<dbReference type="InterPro" id="IPR011990">
    <property type="entry name" value="TPR-like_helical_dom_sf"/>
</dbReference>
<keyword evidence="1" id="KW-0812">Transmembrane</keyword>
<keyword evidence="1" id="KW-0472">Membrane</keyword>
<keyword evidence="1" id="KW-1133">Transmembrane helix</keyword>
<proteinExistence type="predicted"/>
<sequence length="278" mass="32012">MISLLISFAIWGIISGTCMAAGVKHGSIAYGILGFILSQVVISLVTRRKFKAINNEMQEALGAGQKKIQHKIHQFQSKPGGNPRLIQKQLEADQQALFRQALDFIPKFEAYKKWNILMGKQISTMRLQFLYQLKEFDQVDEIFKQNFMSSPVLSDPLLVAMKMARQYAGKDIAGAEKTFKRHIRWFRDDRGALLYGLMSWILVKEKKTDEARDLLAKAKDKMYNEIINRNWEMLSNNRAKSFSNAGFGDPWYSLYLENPPAPKQQRVRMNAKGQQRPF</sequence>
<organism evidence="2 3">
    <name type="scientific">Pontiella agarivorans</name>
    <dbReference type="NCBI Taxonomy" id="3038953"/>
    <lineage>
        <taxon>Bacteria</taxon>
        <taxon>Pseudomonadati</taxon>
        <taxon>Kiritimatiellota</taxon>
        <taxon>Kiritimatiellia</taxon>
        <taxon>Kiritimatiellales</taxon>
        <taxon>Pontiellaceae</taxon>
        <taxon>Pontiella</taxon>
    </lineage>
</organism>
<dbReference type="EMBL" id="JARVCO010000002">
    <property type="protein sequence ID" value="MDZ8117457.1"/>
    <property type="molecule type" value="Genomic_DNA"/>
</dbReference>